<protein>
    <submittedName>
        <fullName evidence="3">Uncharacterized protein</fullName>
    </submittedName>
</protein>
<gene>
    <name evidence="3" type="ORF">N7U62_02880</name>
</gene>
<keyword evidence="2" id="KW-0732">Signal</keyword>
<evidence type="ECO:0000256" key="2">
    <source>
        <dbReference type="SAM" id="SignalP"/>
    </source>
</evidence>
<keyword evidence="4" id="KW-1185">Reference proteome</keyword>
<feature type="chain" id="PRO_5047136597" evidence="2">
    <location>
        <begin position="22"/>
        <end position="303"/>
    </location>
</feature>
<feature type="signal peptide" evidence="2">
    <location>
        <begin position="1"/>
        <end position="21"/>
    </location>
</feature>
<sequence>MMNVRHILNFFAVGALLFLVAACGDDKKKSKGELEAEAEVFEEAENQLIEEIDKVVHDMPPPSEVPYMLMATGADFNADIINPVENAKKYYNSADKAAMNLGAYASDIGYLSSYDQVQDALKYMEASQKLADQIGISSAFELEMMERFEKNLGNKDSLANLINYAMEVAEQKLEETDRLQMVALVLSGSYIEGLYLSVMVLDTYPEDLLPEESKNLILEPIVRVIIDQRKSLEDITQLLKDLESDPIIADVIAEFDILKELYKEDLKNIDERIKNQDPTLKLDKELLVDIIKEVKRIRGEMVQ</sequence>
<dbReference type="EMBL" id="JAOYOD010000001">
    <property type="protein sequence ID" value="MCV9385587.1"/>
    <property type="molecule type" value="Genomic_DNA"/>
</dbReference>
<evidence type="ECO:0000256" key="1">
    <source>
        <dbReference type="SAM" id="Coils"/>
    </source>
</evidence>
<evidence type="ECO:0000313" key="3">
    <source>
        <dbReference type="EMBL" id="MCV9385587.1"/>
    </source>
</evidence>
<comment type="caution">
    <text evidence="3">The sequence shown here is derived from an EMBL/GenBank/DDBJ whole genome shotgun (WGS) entry which is preliminary data.</text>
</comment>
<dbReference type="PROSITE" id="PS51257">
    <property type="entry name" value="PROKAR_LIPOPROTEIN"/>
    <property type="match status" value="1"/>
</dbReference>
<evidence type="ECO:0000313" key="4">
    <source>
        <dbReference type="Proteomes" id="UP001300692"/>
    </source>
</evidence>
<feature type="coiled-coil region" evidence="1">
    <location>
        <begin position="27"/>
        <end position="54"/>
    </location>
</feature>
<reference evidence="3 4" key="1">
    <citation type="submission" date="2022-10" db="EMBL/GenBank/DDBJ databases">
        <title>Comparative genomics and taxonomic characterization of three novel marine species of genus Reichenbachiella exhibiting antioxidant and polysaccharide degradation activities.</title>
        <authorList>
            <person name="Muhammad N."/>
            <person name="Lee Y.-J."/>
            <person name="Ko J."/>
            <person name="Kim S.-G."/>
        </authorList>
    </citation>
    <scope>NUCLEOTIDE SEQUENCE [LARGE SCALE GENOMIC DNA]</scope>
    <source>
        <strain evidence="3 4">ABR2-5</strain>
    </source>
</reference>
<keyword evidence="1" id="KW-0175">Coiled coil</keyword>
<name>A0ABT3CPK5_9BACT</name>
<dbReference type="RefSeq" id="WP_264136371.1">
    <property type="nucleotide sequence ID" value="NZ_JAOYOD010000001.1"/>
</dbReference>
<organism evidence="3 4">
    <name type="scientific">Reichenbachiella ulvae</name>
    <dbReference type="NCBI Taxonomy" id="2980104"/>
    <lineage>
        <taxon>Bacteria</taxon>
        <taxon>Pseudomonadati</taxon>
        <taxon>Bacteroidota</taxon>
        <taxon>Cytophagia</taxon>
        <taxon>Cytophagales</taxon>
        <taxon>Reichenbachiellaceae</taxon>
        <taxon>Reichenbachiella</taxon>
    </lineage>
</organism>
<dbReference type="Proteomes" id="UP001300692">
    <property type="component" value="Unassembled WGS sequence"/>
</dbReference>
<accession>A0ABT3CPK5</accession>
<proteinExistence type="predicted"/>